<evidence type="ECO:0000313" key="2">
    <source>
        <dbReference type="EnsemblMetazoa" id="G24875.1:cds"/>
    </source>
</evidence>
<feature type="region of interest" description="Disordered" evidence="1">
    <location>
        <begin position="155"/>
        <end position="218"/>
    </location>
</feature>
<accession>A0A8W8KQL3</accession>
<proteinExistence type="predicted"/>
<protein>
    <submittedName>
        <fullName evidence="2">Uncharacterized protein</fullName>
    </submittedName>
</protein>
<evidence type="ECO:0000256" key="1">
    <source>
        <dbReference type="SAM" id="MobiDB-lite"/>
    </source>
</evidence>
<evidence type="ECO:0000313" key="3">
    <source>
        <dbReference type="Proteomes" id="UP000005408"/>
    </source>
</evidence>
<dbReference type="EnsemblMetazoa" id="G24875.1">
    <property type="protein sequence ID" value="G24875.1:cds"/>
    <property type="gene ID" value="G24875"/>
</dbReference>
<reference evidence="2" key="1">
    <citation type="submission" date="2022-08" db="UniProtKB">
        <authorList>
            <consortium name="EnsemblMetazoa"/>
        </authorList>
    </citation>
    <scope>IDENTIFICATION</scope>
    <source>
        <strain evidence="2">05x7-T-G4-1.051#20</strain>
    </source>
</reference>
<feature type="compositionally biased region" description="Basic and acidic residues" evidence="1">
    <location>
        <begin position="206"/>
        <end position="218"/>
    </location>
</feature>
<keyword evidence="3" id="KW-1185">Reference proteome</keyword>
<organism evidence="2 3">
    <name type="scientific">Magallana gigas</name>
    <name type="common">Pacific oyster</name>
    <name type="synonym">Crassostrea gigas</name>
    <dbReference type="NCBI Taxonomy" id="29159"/>
    <lineage>
        <taxon>Eukaryota</taxon>
        <taxon>Metazoa</taxon>
        <taxon>Spiralia</taxon>
        <taxon>Lophotrochozoa</taxon>
        <taxon>Mollusca</taxon>
        <taxon>Bivalvia</taxon>
        <taxon>Autobranchia</taxon>
        <taxon>Pteriomorphia</taxon>
        <taxon>Ostreida</taxon>
        <taxon>Ostreoidea</taxon>
        <taxon>Ostreidae</taxon>
        <taxon>Magallana</taxon>
    </lineage>
</organism>
<dbReference type="Proteomes" id="UP000005408">
    <property type="component" value="Unassembled WGS sequence"/>
</dbReference>
<dbReference type="AlphaFoldDB" id="A0A8W8KQL3"/>
<feature type="compositionally biased region" description="Polar residues" evidence="1">
    <location>
        <begin position="195"/>
        <end position="205"/>
    </location>
</feature>
<name>A0A8W8KQL3_MAGGI</name>
<sequence length="218" mass="23165">MAYKSTDATADIKATSTANSAMGSTTLVTVHTTSSCHCNATVEPVSKAMTSTTTLVAVSTITSPATMATTSSTTVEDHTVSSLHCDSGTSLQDNNGHYKLLLHKRLCLRWPTTCIPRVSFDQTGDDQNDKRGQVMEAEGDASHPVIEESVSIQEADEASVASQMSTKSFGHEVLGGADDVSSSNIEVTGQDEIKNTNPSDNSENMSSKETKSERRIVD</sequence>